<dbReference type="SMART" id="SM00422">
    <property type="entry name" value="HTH_MERR"/>
    <property type="match status" value="1"/>
</dbReference>
<sequence length="731" mass="77612">MRVGELAHRTGTTVRALRYYEAAGLVVPRRLGNGYREYAPVAVRLVEQIRTLTALGFSVEETRPFVEAMADGDGPEVYPAALGVYRQAIAGLEQRIERLVGQRDTLLALVDANAGPVAGQVDGRVSADGDPAGLVGALMPGLTFRATDGTAVGPAAFDGRRTVVFVYPMTSRPGVAMPDGWDDVAGARGCTVQACGFRDLHSELLAAGCDQVYGLSAQPTGYQRELAHRLRLPYPLLADPRLSLATALRLPTFPAGGSTYYRRLTLIVNDGVVEHVFHPVTEPALHAEQVLRWLADHPNRRSQMTAIDTVHAREILDSRGNPTVEVDVLLDDGSLGRAAVPSGASTGTAEAVELRDGDTRRYHGKGVRRAVEAVLGEIADAVAGLDGADQAAVDRVLIELDGTANKSRLGANATLGVSLAVVKAAAVAAGQPLYRYLGGPDAVTLPLPLMNIVNGGAHADNPLDFQEFMIAPVGAASFAEAVRMGSEVFHTLRAALQAAGQHTAVGDEGGFAPVLHNAHEALAFISTAISDSGYTPGVDIAIALDPAASEFYRDGVYHYAGEQRVRTVAEHVDYLVELADRYPIVSIEDGVAQDDFEGWKALTDRLGGRVQLVGDDVFCTNVDLLRDGIARGIANSILVKVNQVGTLTEMLTTMRAAREAGYSAVMSHRSGETEDTTIADLAVATGCGQIKTGSLSRSDRTAKYNQLLRIEEELGERAVYAGRAALTGQPR</sequence>
<dbReference type="Pfam" id="PF00113">
    <property type="entry name" value="Enolase_C"/>
    <property type="match status" value="1"/>
</dbReference>
<evidence type="ECO:0000256" key="5">
    <source>
        <dbReference type="ARBA" id="ARBA00022525"/>
    </source>
</evidence>
<keyword evidence="8 10" id="KW-0324">Glycolysis</keyword>
<comment type="similarity">
    <text evidence="2 10">Belongs to the enolase family.</text>
</comment>
<dbReference type="Gene3D" id="3.40.30.10">
    <property type="entry name" value="Glutaredoxin"/>
    <property type="match status" value="1"/>
</dbReference>
<dbReference type="SFLD" id="SFLDS00001">
    <property type="entry name" value="Enolase"/>
    <property type="match status" value="1"/>
</dbReference>
<feature type="binding site" evidence="10">
    <location>
        <position position="669"/>
    </location>
    <ligand>
        <name>(2R)-2-phosphoglycerate</name>
        <dbReference type="ChEBI" id="CHEBI:58289"/>
    </ligand>
</feature>
<name>A0A8J3K984_9ACTN</name>
<evidence type="ECO:0000256" key="6">
    <source>
        <dbReference type="ARBA" id="ARBA00022723"/>
    </source>
</evidence>
<dbReference type="PROSITE" id="PS50937">
    <property type="entry name" value="HTH_MERR_2"/>
    <property type="match status" value="1"/>
</dbReference>
<comment type="caution">
    <text evidence="12">The sequence shown here is derived from an EMBL/GenBank/DDBJ whole genome shotgun (WGS) entry which is preliminary data.</text>
</comment>
<dbReference type="GO" id="GO:0000015">
    <property type="term" value="C:phosphopyruvate hydratase complex"/>
    <property type="evidence" value="ECO:0007669"/>
    <property type="project" value="InterPro"/>
</dbReference>
<dbReference type="PANTHER" id="PTHR11902">
    <property type="entry name" value="ENOLASE"/>
    <property type="match status" value="1"/>
</dbReference>
<dbReference type="GO" id="GO:0006096">
    <property type="term" value="P:glycolytic process"/>
    <property type="evidence" value="ECO:0007669"/>
    <property type="project" value="UniProtKB-UniRule"/>
</dbReference>
<feature type="binding site" evidence="10">
    <location>
        <position position="640"/>
    </location>
    <ligand>
        <name>(2R)-2-phosphoglycerate</name>
        <dbReference type="ChEBI" id="CHEBI:58289"/>
    </ligand>
</feature>
<evidence type="ECO:0000256" key="9">
    <source>
        <dbReference type="ARBA" id="ARBA00023239"/>
    </source>
</evidence>
<dbReference type="HAMAP" id="MF_00318">
    <property type="entry name" value="Enolase"/>
    <property type="match status" value="1"/>
</dbReference>
<dbReference type="SFLD" id="SFLDF00002">
    <property type="entry name" value="enolase"/>
    <property type="match status" value="1"/>
</dbReference>
<dbReference type="InterPro" id="IPR020811">
    <property type="entry name" value="Enolase_N"/>
</dbReference>
<proteinExistence type="inferred from homology"/>
<dbReference type="Proteomes" id="UP000619293">
    <property type="component" value="Unassembled WGS sequence"/>
</dbReference>
<feature type="domain" description="HTH merR-type" evidence="11">
    <location>
        <begin position="1"/>
        <end position="68"/>
    </location>
</feature>
<keyword evidence="6 10" id="KW-0479">Metal-binding</keyword>
<keyword evidence="7 10" id="KW-0460">Magnesium</keyword>
<dbReference type="Gene3D" id="3.30.390.10">
    <property type="entry name" value="Enolase-like, N-terminal domain"/>
    <property type="match status" value="1"/>
</dbReference>
<comment type="cofactor">
    <cofactor evidence="10">
        <name>Mg(2+)</name>
        <dbReference type="ChEBI" id="CHEBI:18420"/>
    </cofactor>
    <text evidence="10">Binds a second Mg(2+) ion via substrate during catalysis.</text>
</comment>
<accession>A0A8J3K984</accession>
<evidence type="ECO:0000256" key="10">
    <source>
        <dbReference type="HAMAP-Rule" id="MF_00318"/>
    </source>
</evidence>
<reference evidence="12 13" key="1">
    <citation type="submission" date="2021-01" db="EMBL/GenBank/DDBJ databases">
        <title>Whole genome shotgun sequence of Catellatospora chokoriensis NBRC 107358.</title>
        <authorList>
            <person name="Komaki H."/>
            <person name="Tamura T."/>
        </authorList>
    </citation>
    <scope>NUCLEOTIDE SEQUENCE [LARGE SCALE GENOMIC DNA]</scope>
    <source>
        <strain evidence="12 13">NBRC 107358</strain>
    </source>
</reference>
<dbReference type="GO" id="GO:0003677">
    <property type="term" value="F:DNA binding"/>
    <property type="evidence" value="ECO:0007669"/>
    <property type="project" value="InterPro"/>
</dbReference>
<dbReference type="InterPro" id="IPR020810">
    <property type="entry name" value="Enolase_C"/>
</dbReference>
<dbReference type="Pfam" id="PF03952">
    <property type="entry name" value="Enolase_N"/>
    <property type="match status" value="1"/>
</dbReference>
<evidence type="ECO:0000256" key="3">
    <source>
        <dbReference type="ARBA" id="ARBA00012058"/>
    </source>
</evidence>
<keyword evidence="10" id="KW-0963">Cytoplasm</keyword>
<dbReference type="SUPFAM" id="SSF54826">
    <property type="entry name" value="Enolase N-terminal domain-like"/>
    <property type="match status" value="1"/>
</dbReference>
<dbReference type="GO" id="GO:0006355">
    <property type="term" value="P:regulation of DNA-templated transcription"/>
    <property type="evidence" value="ECO:0007669"/>
    <property type="project" value="InterPro"/>
</dbReference>
<feature type="binding site" evidence="10">
    <location>
        <position position="466"/>
    </location>
    <ligand>
        <name>(2R)-2-phosphoglycerate</name>
        <dbReference type="ChEBI" id="CHEBI:58289"/>
    </ligand>
</feature>
<comment type="pathway">
    <text evidence="1 10">Carbohydrate degradation; glycolysis; pyruvate from D-glyceraldehyde 3-phosphate: step 4/5.</text>
</comment>
<dbReference type="SFLD" id="SFLDG00178">
    <property type="entry name" value="enolase"/>
    <property type="match status" value="1"/>
</dbReference>
<dbReference type="InterPro" id="IPR000551">
    <property type="entry name" value="MerR-type_HTH_dom"/>
</dbReference>
<evidence type="ECO:0000256" key="8">
    <source>
        <dbReference type="ARBA" id="ARBA00023152"/>
    </source>
</evidence>
<feature type="binding site" evidence="10">
    <location>
        <position position="588"/>
    </location>
    <ligand>
        <name>Mg(2+)</name>
        <dbReference type="ChEBI" id="CHEBI:18420"/>
    </ligand>
</feature>
<dbReference type="SMART" id="SM01192">
    <property type="entry name" value="Enolase_C"/>
    <property type="match status" value="1"/>
</dbReference>
<dbReference type="AlphaFoldDB" id="A0A8J3K984"/>
<dbReference type="CDD" id="cd03017">
    <property type="entry name" value="PRX_BCP"/>
    <property type="match status" value="1"/>
</dbReference>
<dbReference type="GO" id="GO:0009986">
    <property type="term" value="C:cell surface"/>
    <property type="evidence" value="ECO:0007669"/>
    <property type="project" value="UniProtKB-SubCell"/>
</dbReference>
<dbReference type="Pfam" id="PF13411">
    <property type="entry name" value="MerR_1"/>
    <property type="match status" value="1"/>
</dbReference>
<evidence type="ECO:0000259" key="11">
    <source>
        <dbReference type="PROSITE" id="PS50937"/>
    </source>
</evidence>
<dbReference type="UniPathway" id="UPA00109">
    <property type="reaction ID" value="UER00187"/>
</dbReference>
<dbReference type="SUPFAM" id="SSF52833">
    <property type="entry name" value="Thioredoxin-like"/>
    <property type="match status" value="1"/>
</dbReference>
<dbReference type="SUPFAM" id="SSF46955">
    <property type="entry name" value="Putative DNA-binding domain"/>
    <property type="match status" value="1"/>
</dbReference>
<dbReference type="GO" id="GO:0000287">
    <property type="term" value="F:magnesium ion binding"/>
    <property type="evidence" value="ECO:0007669"/>
    <property type="project" value="UniProtKB-UniRule"/>
</dbReference>
<dbReference type="Pfam" id="PF08534">
    <property type="entry name" value="Redoxin"/>
    <property type="match status" value="1"/>
</dbReference>
<evidence type="ECO:0000313" key="12">
    <source>
        <dbReference type="EMBL" id="GIF92985.1"/>
    </source>
</evidence>
<feature type="binding site" evidence="10">
    <location>
        <position position="545"/>
    </location>
    <ligand>
        <name>Mg(2+)</name>
        <dbReference type="ChEBI" id="CHEBI:18420"/>
    </ligand>
</feature>
<dbReference type="InterPro" id="IPR009061">
    <property type="entry name" value="DNA-bd_dom_put_sf"/>
</dbReference>
<dbReference type="Gene3D" id="1.10.1660.10">
    <property type="match status" value="1"/>
</dbReference>
<dbReference type="PRINTS" id="PR00148">
    <property type="entry name" value="ENOLASE"/>
</dbReference>
<protein>
    <recommendedName>
        <fullName evidence="4 10">Enolase</fullName>
        <ecNumber evidence="3 10">4.2.1.11</ecNumber>
    </recommendedName>
    <alternativeName>
        <fullName evidence="10">2-phospho-D-glycerate hydro-lyase</fullName>
    </alternativeName>
    <alternativeName>
        <fullName evidence="10">2-phosphoglycerate dehydratase</fullName>
    </alternativeName>
</protein>
<dbReference type="CDD" id="cd03313">
    <property type="entry name" value="enolase"/>
    <property type="match status" value="1"/>
</dbReference>
<comment type="function">
    <text evidence="10">Catalyzes the reversible conversion of 2-phosphoglycerate (2-PG) into phosphoenolpyruvate (PEP). It is essential for the degradation of carbohydrates via glycolysis.</text>
</comment>
<dbReference type="NCBIfam" id="TIGR01060">
    <property type="entry name" value="eno"/>
    <property type="match status" value="1"/>
</dbReference>
<dbReference type="SUPFAM" id="SSF51604">
    <property type="entry name" value="Enolase C-terminal domain-like"/>
    <property type="match status" value="1"/>
</dbReference>
<keyword evidence="9 10" id="KW-0456">Lyase</keyword>
<dbReference type="EMBL" id="BONG01000054">
    <property type="protein sequence ID" value="GIF92985.1"/>
    <property type="molecule type" value="Genomic_DNA"/>
</dbReference>
<dbReference type="InterPro" id="IPR029017">
    <property type="entry name" value="Enolase-like_N"/>
</dbReference>
<evidence type="ECO:0000256" key="2">
    <source>
        <dbReference type="ARBA" id="ARBA00009604"/>
    </source>
</evidence>
<dbReference type="InterPro" id="IPR000941">
    <property type="entry name" value="Enolase"/>
</dbReference>
<organism evidence="12 13">
    <name type="scientific">Catellatospora chokoriensis</name>
    <dbReference type="NCBI Taxonomy" id="310353"/>
    <lineage>
        <taxon>Bacteria</taxon>
        <taxon>Bacillati</taxon>
        <taxon>Actinomycetota</taxon>
        <taxon>Actinomycetes</taxon>
        <taxon>Micromonosporales</taxon>
        <taxon>Micromonosporaceae</taxon>
        <taxon>Catellatospora</taxon>
    </lineage>
</organism>
<dbReference type="InterPro" id="IPR036249">
    <property type="entry name" value="Thioredoxin-like_sf"/>
</dbReference>
<dbReference type="GO" id="GO:0004634">
    <property type="term" value="F:phosphopyruvate hydratase activity"/>
    <property type="evidence" value="ECO:0007669"/>
    <property type="project" value="UniProtKB-UniRule"/>
</dbReference>
<dbReference type="EC" id="4.2.1.11" evidence="3 10"/>
<comment type="subcellular location">
    <subcellularLocation>
        <location evidence="10">Cytoplasm</location>
    </subcellularLocation>
    <subcellularLocation>
        <location evidence="10">Secreted</location>
    </subcellularLocation>
    <subcellularLocation>
        <location evidence="10">Cell surface</location>
    </subcellularLocation>
    <text evidence="10">Fractions of enolase are present in both the cytoplasm and on the cell surface.</text>
</comment>
<dbReference type="InterPro" id="IPR036849">
    <property type="entry name" value="Enolase-like_C_sf"/>
</dbReference>
<evidence type="ECO:0000256" key="7">
    <source>
        <dbReference type="ARBA" id="ARBA00022842"/>
    </source>
</evidence>
<keyword evidence="13" id="KW-1185">Reference proteome</keyword>
<gene>
    <name evidence="10" type="primary">eno</name>
    <name evidence="12" type="ORF">Cch02nite_64290</name>
</gene>
<feature type="active site" description="Proton acceptor" evidence="10">
    <location>
        <position position="640"/>
    </location>
</feature>
<feature type="binding site" evidence="10">
    <location>
        <position position="691"/>
    </location>
    <ligand>
        <name>(2R)-2-phosphoglycerate</name>
        <dbReference type="ChEBI" id="CHEBI:58289"/>
    </ligand>
</feature>
<dbReference type="GO" id="GO:0016491">
    <property type="term" value="F:oxidoreductase activity"/>
    <property type="evidence" value="ECO:0007669"/>
    <property type="project" value="InterPro"/>
</dbReference>
<feature type="binding site" evidence="10">
    <location>
        <position position="670"/>
    </location>
    <ligand>
        <name>(2R)-2-phosphoglycerate</name>
        <dbReference type="ChEBI" id="CHEBI:58289"/>
    </ligand>
</feature>
<dbReference type="Gene3D" id="3.20.20.120">
    <property type="entry name" value="Enolase-like C-terminal domain"/>
    <property type="match status" value="1"/>
</dbReference>
<comment type="catalytic activity">
    <reaction evidence="10">
        <text>(2R)-2-phosphoglycerate = phosphoenolpyruvate + H2O</text>
        <dbReference type="Rhea" id="RHEA:10164"/>
        <dbReference type="ChEBI" id="CHEBI:15377"/>
        <dbReference type="ChEBI" id="CHEBI:58289"/>
        <dbReference type="ChEBI" id="CHEBI:58702"/>
        <dbReference type="EC" id="4.2.1.11"/>
    </reaction>
</comment>
<dbReference type="PANTHER" id="PTHR11902:SF1">
    <property type="entry name" value="ENOLASE"/>
    <property type="match status" value="1"/>
</dbReference>
<dbReference type="FunFam" id="3.30.390.10:FF:000001">
    <property type="entry name" value="Enolase"/>
    <property type="match status" value="1"/>
</dbReference>
<feature type="binding site" evidence="10">
    <location>
        <position position="615"/>
    </location>
    <ligand>
        <name>Mg(2+)</name>
        <dbReference type="ChEBI" id="CHEBI:18420"/>
    </ligand>
</feature>
<feature type="active site" description="Proton donor" evidence="10">
    <location>
        <position position="508"/>
    </location>
</feature>
<dbReference type="GO" id="GO:0005576">
    <property type="term" value="C:extracellular region"/>
    <property type="evidence" value="ECO:0007669"/>
    <property type="project" value="UniProtKB-SubCell"/>
</dbReference>
<evidence type="ECO:0000256" key="1">
    <source>
        <dbReference type="ARBA" id="ARBA00005031"/>
    </source>
</evidence>
<evidence type="ECO:0000256" key="4">
    <source>
        <dbReference type="ARBA" id="ARBA00017068"/>
    </source>
</evidence>
<keyword evidence="5 10" id="KW-0964">Secreted</keyword>
<evidence type="ECO:0000313" key="13">
    <source>
        <dbReference type="Proteomes" id="UP000619293"/>
    </source>
</evidence>
<dbReference type="InterPro" id="IPR013740">
    <property type="entry name" value="Redoxin"/>
</dbReference>
<dbReference type="SMART" id="SM01193">
    <property type="entry name" value="Enolase_N"/>
    <property type="match status" value="1"/>
</dbReference>